<dbReference type="Pfam" id="PF00982">
    <property type="entry name" value="Glyco_transf_20"/>
    <property type="match status" value="1"/>
</dbReference>
<dbReference type="Pfam" id="PF02358">
    <property type="entry name" value="Trehalose_PPase"/>
    <property type="match status" value="1"/>
</dbReference>
<dbReference type="CDD" id="cd03788">
    <property type="entry name" value="GT20_TPS"/>
    <property type="match status" value="1"/>
</dbReference>
<dbReference type="InterPro" id="IPR023214">
    <property type="entry name" value="HAD_sf"/>
</dbReference>
<accession>A0A075APD2</accession>
<proteinExistence type="inferred from homology"/>
<keyword evidence="3" id="KW-0808">Transferase</keyword>
<evidence type="ECO:0000256" key="1">
    <source>
        <dbReference type="ARBA" id="ARBA00005409"/>
    </source>
</evidence>
<dbReference type="GO" id="GO:0005829">
    <property type="term" value="C:cytosol"/>
    <property type="evidence" value="ECO:0007669"/>
    <property type="project" value="TreeGrafter"/>
</dbReference>
<dbReference type="CDD" id="cd01627">
    <property type="entry name" value="HAD_TPP"/>
    <property type="match status" value="1"/>
</dbReference>
<keyword evidence="4" id="KW-1185">Reference proteome</keyword>
<name>A0A075APD2_ROZAC</name>
<dbReference type="AlphaFoldDB" id="A0A075APD2"/>
<dbReference type="PANTHER" id="PTHR10788:SF106">
    <property type="entry name" value="BCDNA.GH08860"/>
    <property type="match status" value="1"/>
</dbReference>
<sequence length="687" mass="77851">MEQRLIVVSNRLPITITKTEQDDWTFSMSSGGLVSALSGLKKTTSFIWIGWPGMELNQADQEIVQNRLLEEYSCLPVFLPNDVAEMHYNGFSNRMFAEAISQVVQKNDIVWVHDYHLMLLPAMLKDKIGPEFNIKIGFFLHTPFPSSEVYRILPVRKQVLMGVLSSDLIGFHTYDYARHFLSSCTRILGLSTAPNGVEYDGKLVQVGTFPIGIDPDKFDQGLENPKVLEKIERLKDKFQGKKLNALDLFLTQHPEFVEKVVLVQVAVPSRTDVEEYQNLRSSVNQLVGCINGKFGTMESMPIHFIYKSVCFEDLVALYHVADVCIITSTRDGMNLVSYEFIASQKNKHGVLILSEFAGAAQSLNGSIIVNPWNADELASAIYESLTLNDECKKNNHQKLYRYVTKYTAAYWGLNFIEELKRISDERAVKLLKLAPSIILEKWNTFNGKKLVFLDYDGTLTSFPKIPEFARPAQNILDILKTLSDKDDIYVYILSGRSRLHLDEWFGETGVGLCAEHGCFVKHPAKMNGEWKRLADETDSSWRETIRPLFQHYTERTPGSFIEEKEVNLTWHFHHADPEFGEWQSAELKINLEKLLSHLAVSIVLGTKTVELRPSLVDKGTAVKSILSDFPEENLIICIGDGKTDEVIFSNLKSDPLAITATVGKKHTEAKYYVENPADVTAILRHLI</sequence>
<dbReference type="Proteomes" id="UP000030755">
    <property type="component" value="Unassembled WGS sequence"/>
</dbReference>
<dbReference type="GO" id="GO:0004805">
    <property type="term" value="F:trehalose-phosphatase activity"/>
    <property type="evidence" value="ECO:0007669"/>
    <property type="project" value="TreeGrafter"/>
</dbReference>
<dbReference type="InterPro" id="IPR036412">
    <property type="entry name" value="HAD-like_sf"/>
</dbReference>
<dbReference type="GO" id="GO:0005946">
    <property type="term" value="C:alpha,alpha-trehalose-phosphate synthase complex (UDP-forming)"/>
    <property type="evidence" value="ECO:0007669"/>
    <property type="project" value="TreeGrafter"/>
</dbReference>
<reference evidence="3 4" key="1">
    <citation type="journal article" date="2013" name="Curr. Biol.">
        <title>Shared signatures of parasitism and phylogenomics unite Cryptomycota and microsporidia.</title>
        <authorList>
            <person name="James T.Y."/>
            <person name="Pelin A."/>
            <person name="Bonen L."/>
            <person name="Ahrendt S."/>
            <person name="Sain D."/>
            <person name="Corradi N."/>
            <person name="Stajich J.E."/>
        </authorList>
    </citation>
    <scope>NUCLEOTIDE SEQUENCE [LARGE SCALE GENOMIC DNA]</scope>
    <source>
        <strain evidence="3 4">CSF55</strain>
    </source>
</reference>
<dbReference type="HOGENOM" id="CLU_002351_3_3_1"/>
<evidence type="ECO:0000313" key="4">
    <source>
        <dbReference type="Proteomes" id="UP000030755"/>
    </source>
</evidence>
<dbReference type="OrthoDB" id="755951at2759"/>
<protein>
    <submittedName>
        <fullName evidence="3">Glycosyl transferase, family 20 domain-containing protein</fullName>
    </submittedName>
</protein>
<dbReference type="PANTHER" id="PTHR10788">
    <property type="entry name" value="TREHALOSE-6-PHOSPHATE SYNTHASE"/>
    <property type="match status" value="1"/>
</dbReference>
<dbReference type="InterPro" id="IPR006379">
    <property type="entry name" value="HAD-SF_hydro_IIB"/>
</dbReference>
<dbReference type="NCBIfam" id="TIGR01484">
    <property type="entry name" value="HAD-SF-IIB"/>
    <property type="match status" value="1"/>
</dbReference>
<dbReference type="NCBIfam" id="TIGR00685">
    <property type="entry name" value="T6PP"/>
    <property type="match status" value="1"/>
</dbReference>
<dbReference type="GO" id="GO:0005992">
    <property type="term" value="P:trehalose biosynthetic process"/>
    <property type="evidence" value="ECO:0007669"/>
    <property type="project" value="InterPro"/>
</dbReference>
<gene>
    <name evidence="3" type="ORF">O9G_003587</name>
</gene>
<organism evidence="3 4">
    <name type="scientific">Rozella allomycis (strain CSF55)</name>
    <dbReference type="NCBI Taxonomy" id="988480"/>
    <lineage>
        <taxon>Eukaryota</taxon>
        <taxon>Fungi</taxon>
        <taxon>Fungi incertae sedis</taxon>
        <taxon>Cryptomycota</taxon>
        <taxon>Cryptomycota incertae sedis</taxon>
        <taxon>Rozella</taxon>
    </lineage>
</organism>
<dbReference type="Gene3D" id="3.30.70.1020">
    <property type="entry name" value="Trehalose-6-phosphate phosphatase related protein, domain 2"/>
    <property type="match status" value="1"/>
</dbReference>
<comment type="similarity">
    <text evidence="2">In the C-terminal section; belongs to the trehalose phosphatase family.</text>
</comment>
<dbReference type="SUPFAM" id="SSF56784">
    <property type="entry name" value="HAD-like"/>
    <property type="match status" value="1"/>
</dbReference>
<dbReference type="STRING" id="988480.A0A075APD2"/>
<comment type="similarity">
    <text evidence="1">In the N-terminal section; belongs to the glycosyltransferase 20 family.</text>
</comment>
<dbReference type="Gene3D" id="3.40.50.2000">
    <property type="entry name" value="Glycogen Phosphorylase B"/>
    <property type="match status" value="3"/>
</dbReference>
<dbReference type="SUPFAM" id="SSF53756">
    <property type="entry name" value="UDP-Glycosyltransferase/glycogen phosphorylase"/>
    <property type="match status" value="1"/>
</dbReference>
<dbReference type="GO" id="GO:0003825">
    <property type="term" value="F:alpha,alpha-trehalose-phosphate synthase (UDP-forming) activity"/>
    <property type="evidence" value="ECO:0007669"/>
    <property type="project" value="TreeGrafter"/>
</dbReference>
<dbReference type="EMBL" id="KE561207">
    <property type="protein sequence ID" value="EPZ31878.1"/>
    <property type="molecule type" value="Genomic_DNA"/>
</dbReference>
<dbReference type="Gene3D" id="3.40.50.1000">
    <property type="entry name" value="HAD superfamily/HAD-like"/>
    <property type="match status" value="1"/>
</dbReference>
<evidence type="ECO:0000313" key="3">
    <source>
        <dbReference type="EMBL" id="EPZ31878.1"/>
    </source>
</evidence>
<dbReference type="OMA" id="QTEAHYY"/>
<dbReference type="InterPro" id="IPR001830">
    <property type="entry name" value="Glyco_trans_20"/>
</dbReference>
<dbReference type="InterPro" id="IPR003337">
    <property type="entry name" value="Trehalose_PPase"/>
</dbReference>
<evidence type="ECO:0000256" key="2">
    <source>
        <dbReference type="ARBA" id="ARBA00006330"/>
    </source>
</evidence>